<reference evidence="2 3" key="1">
    <citation type="submission" date="2014-02" db="EMBL/GenBank/DDBJ databases">
        <title>The genome sequence of the entomopathogenic fungus Metarhizium robertsii ARSEF 2575.</title>
        <authorList>
            <person name="Giuliano Garisto Donzelli B."/>
            <person name="Roe B.A."/>
            <person name="Macmil S.L."/>
            <person name="Krasnoff S.B."/>
            <person name="Gibson D.M."/>
        </authorList>
    </citation>
    <scope>NUCLEOTIDE SEQUENCE [LARGE SCALE GENOMIC DNA]</scope>
    <source>
        <strain evidence="2 3">ARSEF 2575</strain>
    </source>
</reference>
<evidence type="ECO:0000313" key="2">
    <source>
        <dbReference type="EMBL" id="EXU95328.1"/>
    </source>
</evidence>
<proteinExistence type="predicted"/>
<accession>A0A0A1UMH5</accession>
<sequence length="119" mass="13653">MKYIAILSTLGSLASAGIVEARTPQASPVDQVSTPARNDTVLYENLAQVNIMFAHFMCHQLTQFMTDEALKFGRQYDHCRVSLRKTVVNIEKTLDLPIVPAIYEELMNDYPYYYDSRRE</sequence>
<dbReference type="HOGENOM" id="CLU_2062027_0_0_1"/>
<evidence type="ECO:0000313" key="3">
    <source>
        <dbReference type="Proteomes" id="UP000030151"/>
    </source>
</evidence>
<protein>
    <submittedName>
        <fullName evidence="2">Uncharacterized protein</fullName>
    </submittedName>
</protein>
<feature type="chain" id="PRO_5001980683" evidence="1">
    <location>
        <begin position="22"/>
        <end position="119"/>
    </location>
</feature>
<gene>
    <name evidence="2" type="ORF">X797_011610</name>
</gene>
<name>A0A0A1UMH5_9HYPO</name>
<comment type="caution">
    <text evidence="2">The sequence shown here is derived from an EMBL/GenBank/DDBJ whole genome shotgun (WGS) entry which is preliminary data.</text>
</comment>
<dbReference type="Proteomes" id="UP000030151">
    <property type="component" value="Unassembled WGS sequence"/>
</dbReference>
<keyword evidence="1" id="KW-0732">Signal</keyword>
<evidence type="ECO:0000256" key="1">
    <source>
        <dbReference type="SAM" id="SignalP"/>
    </source>
</evidence>
<organism evidence="2 3">
    <name type="scientific">Metarhizium robertsii</name>
    <dbReference type="NCBI Taxonomy" id="568076"/>
    <lineage>
        <taxon>Eukaryota</taxon>
        <taxon>Fungi</taxon>
        <taxon>Dikarya</taxon>
        <taxon>Ascomycota</taxon>
        <taxon>Pezizomycotina</taxon>
        <taxon>Sordariomycetes</taxon>
        <taxon>Hypocreomycetidae</taxon>
        <taxon>Hypocreales</taxon>
        <taxon>Clavicipitaceae</taxon>
        <taxon>Metarhizium</taxon>
    </lineage>
</organism>
<feature type="signal peptide" evidence="1">
    <location>
        <begin position="1"/>
        <end position="21"/>
    </location>
</feature>
<dbReference type="AlphaFoldDB" id="A0A0A1UMH5"/>
<dbReference type="EMBL" id="JELW01000087">
    <property type="protein sequence ID" value="EXU95328.1"/>
    <property type="molecule type" value="Genomic_DNA"/>
</dbReference>